<dbReference type="GO" id="GO:0004326">
    <property type="term" value="F:tetrahydrofolylpolyglutamate synthase activity"/>
    <property type="evidence" value="ECO:0007669"/>
    <property type="project" value="UniProtKB-EC"/>
</dbReference>
<dbReference type="InterPro" id="IPR036565">
    <property type="entry name" value="Mur-like_cat_sf"/>
</dbReference>
<evidence type="ECO:0000313" key="15">
    <source>
        <dbReference type="Proteomes" id="UP000070092"/>
    </source>
</evidence>
<dbReference type="Gene3D" id="3.40.1190.10">
    <property type="entry name" value="Mur-like, catalytic domain"/>
    <property type="match status" value="1"/>
</dbReference>
<comment type="similarity">
    <text evidence="2">Belongs to the folylpolyglutamate synthase family.</text>
</comment>
<keyword evidence="6" id="KW-0547">Nucleotide-binding</keyword>
<evidence type="ECO:0000256" key="5">
    <source>
        <dbReference type="ARBA" id="ARBA00022723"/>
    </source>
</evidence>
<comment type="caution">
    <text evidence="14">The sequence shown here is derived from an EMBL/GenBank/DDBJ whole genome shotgun (WGS) entry which is preliminary data.</text>
</comment>
<keyword evidence="7" id="KW-0067">ATP-binding</keyword>
<dbReference type="GO" id="GO:0005524">
    <property type="term" value="F:ATP binding"/>
    <property type="evidence" value="ECO:0007669"/>
    <property type="project" value="UniProtKB-KW"/>
</dbReference>
<evidence type="ECO:0000259" key="13">
    <source>
        <dbReference type="Pfam" id="PF08245"/>
    </source>
</evidence>
<dbReference type="RefSeq" id="WP_047298793.1">
    <property type="nucleotide sequence ID" value="NZ_CP149430.1"/>
</dbReference>
<comment type="catalytic activity">
    <reaction evidence="10">
        <text>(6S)-5,6,7,8-tetrahydrofolyl-(gamma-L-Glu)(n) + L-glutamate + ATP = (6S)-5,6,7,8-tetrahydrofolyl-(gamma-L-Glu)(n+1) + ADP + phosphate + H(+)</text>
        <dbReference type="Rhea" id="RHEA:10580"/>
        <dbReference type="Rhea" id="RHEA-COMP:14738"/>
        <dbReference type="Rhea" id="RHEA-COMP:14740"/>
        <dbReference type="ChEBI" id="CHEBI:15378"/>
        <dbReference type="ChEBI" id="CHEBI:29985"/>
        <dbReference type="ChEBI" id="CHEBI:30616"/>
        <dbReference type="ChEBI" id="CHEBI:43474"/>
        <dbReference type="ChEBI" id="CHEBI:141005"/>
        <dbReference type="ChEBI" id="CHEBI:456216"/>
        <dbReference type="EC" id="6.3.2.17"/>
    </reaction>
</comment>
<dbReference type="AlphaFoldDB" id="A0A0H2PNW2"/>
<dbReference type="PATRIC" id="fig|1681.47.peg.1207"/>
<evidence type="ECO:0000259" key="12">
    <source>
        <dbReference type="Pfam" id="PF02875"/>
    </source>
</evidence>
<evidence type="ECO:0000256" key="11">
    <source>
        <dbReference type="SAM" id="MobiDB-lite"/>
    </source>
</evidence>
<evidence type="ECO:0000256" key="8">
    <source>
        <dbReference type="ARBA" id="ARBA00022842"/>
    </source>
</evidence>
<evidence type="ECO:0000256" key="4">
    <source>
        <dbReference type="ARBA" id="ARBA00022598"/>
    </source>
</evidence>
<dbReference type="Proteomes" id="UP000070092">
    <property type="component" value="Unassembled WGS sequence"/>
</dbReference>
<dbReference type="NCBIfam" id="TIGR01499">
    <property type="entry name" value="folC"/>
    <property type="match status" value="1"/>
</dbReference>
<dbReference type="Gene3D" id="3.90.190.20">
    <property type="entry name" value="Mur ligase, C-terminal domain"/>
    <property type="match status" value="1"/>
</dbReference>
<dbReference type="InterPro" id="IPR004101">
    <property type="entry name" value="Mur_ligase_C"/>
</dbReference>
<evidence type="ECO:0000313" key="14">
    <source>
        <dbReference type="EMBL" id="KWZ81987.1"/>
    </source>
</evidence>
<feature type="region of interest" description="Disordered" evidence="11">
    <location>
        <begin position="1"/>
        <end position="31"/>
    </location>
</feature>
<dbReference type="EMBL" id="LRPO01000020">
    <property type="protein sequence ID" value="KWZ81987.1"/>
    <property type="molecule type" value="Genomic_DNA"/>
</dbReference>
<gene>
    <name evidence="14" type="ORF">HMPREF3196_00570</name>
</gene>
<proteinExistence type="inferred from homology"/>
<evidence type="ECO:0000256" key="9">
    <source>
        <dbReference type="ARBA" id="ARBA00030592"/>
    </source>
</evidence>
<evidence type="ECO:0000256" key="6">
    <source>
        <dbReference type="ARBA" id="ARBA00022741"/>
    </source>
</evidence>
<keyword evidence="8" id="KW-0460">Magnesium</keyword>
<feature type="domain" description="Mur ligase central" evidence="13">
    <location>
        <begin position="146"/>
        <end position="289"/>
    </location>
</feature>
<organism evidence="14 15">
    <name type="scientific">Bifidobacterium bifidum</name>
    <dbReference type="NCBI Taxonomy" id="1681"/>
    <lineage>
        <taxon>Bacteria</taxon>
        <taxon>Bacillati</taxon>
        <taxon>Actinomycetota</taxon>
        <taxon>Actinomycetes</taxon>
        <taxon>Bifidobacteriales</taxon>
        <taxon>Bifidobacteriaceae</taxon>
        <taxon>Bifidobacterium</taxon>
    </lineage>
</organism>
<dbReference type="Pfam" id="PF08245">
    <property type="entry name" value="Mur_ligase_M"/>
    <property type="match status" value="1"/>
</dbReference>
<dbReference type="FunFam" id="3.40.1190.10:FF:000011">
    <property type="entry name" value="Folylpolyglutamate synthase/dihydrofolate synthase"/>
    <property type="match status" value="1"/>
</dbReference>
<protein>
    <recommendedName>
        <fullName evidence="3">tetrahydrofolate synthase</fullName>
        <ecNumber evidence="3">6.3.2.17</ecNumber>
    </recommendedName>
    <alternativeName>
        <fullName evidence="9">Tetrahydrofolylpolyglutamate synthase</fullName>
    </alternativeName>
</protein>
<reference evidence="14 15" key="1">
    <citation type="submission" date="2016-01" db="EMBL/GenBank/DDBJ databases">
        <authorList>
            <person name="Oliw E.H."/>
        </authorList>
    </citation>
    <scope>NUCLEOTIDE SEQUENCE [LARGE SCALE GENOMIC DNA]</scope>
    <source>
        <strain evidence="14 15">MJR8628B</strain>
    </source>
</reference>
<dbReference type="InterPro" id="IPR018109">
    <property type="entry name" value="Folylpolyglutamate_synth_CS"/>
</dbReference>
<evidence type="ECO:0000256" key="3">
    <source>
        <dbReference type="ARBA" id="ARBA00013025"/>
    </source>
</evidence>
<dbReference type="InterPro" id="IPR001645">
    <property type="entry name" value="Folylpolyglutamate_synth"/>
</dbReference>
<accession>A0A0H2PNW2</accession>
<feature type="compositionally biased region" description="Basic and acidic residues" evidence="11">
    <location>
        <begin position="518"/>
        <end position="529"/>
    </location>
</feature>
<dbReference type="InterPro" id="IPR036615">
    <property type="entry name" value="Mur_ligase_C_dom_sf"/>
</dbReference>
<keyword evidence="4" id="KW-0436">Ligase</keyword>
<sequence>MSFEHPNRNNESIRDVERDIMRRPPEHNTTNLDLDRMNLMLDVLGHPEHSFRVIHVTGTNGKGSTARMAEALCRAYGLRTGLYTSPHLERINERIAIDGQELSDDDFVDMWDQIKDLVAIVDAKMAESGRPPMSFFEVLTSMAIWKFADAPVDVAVVEVGMGGLWDATNVLDADAAIIGPVDMDHMQWLGDTVEQIATEKAGIIKPNCTAIIGPQPHEERVMPILMEAAERNHATLVRDGYEMEVTDRVPAVGGQIATLHTPNGVYEQVPIAKFGEHQAHNALAALAAAEAVIPVNGPLNGDLVGQALQGVKVPGRIEQIRTSPTIILDGGHNVNAAEALRKAIEESYDFTQLVGVVAMMGDKQVEEYLGVLEPILSQVVVTENSWRDRVMPAEELEKIAVQVFGRDRVIREDSLPDAIQKAVDMVDVEDETGVGYGRGVLVCGSFVTAGDARTLLKERMNADLAKPKAERVNPSVGEPEPRTGTGDPARSGVESDADTDFATDANPDFNENDFGDFGFDKAAKEAAKEADEEADAADGGPQGGQA</sequence>
<name>A0A0H2PNW2_BIFBI</name>
<feature type="domain" description="Mur ligase C-terminal" evidence="12">
    <location>
        <begin position="315"/>
        <end position="445"/>
    </location>
</feature>
<dbReference type="PANTHER" id="PTHR11136:SF0">
    <property type="entry name" value="DIHYDROFOLATE SYNTHETASE-RELATED"/>
    <property type="match status" value="1"/>
</dbReference>
<keyword evidence="5" id="KW-0479">Metal-binding</keyword>
<feature type="compositionally biased region" description="Basic and acidic residues" evidence="11">
    <location>
        <begin position="1"/>
        <end position="26"/>
    </location>
</feature>
<dbReference type="GO" id="GO:0008841">
    <property type="term" value="F:dihydrofolate synthase activity"/>
    <property type="evidence" value="ECO:0007669"/>
    <property type="project" value="TreeGrafter"/>
</dbReference>
<dbReference type="GO" id="GO:0046872">
    <property type="term" value="F:metal ion binding"/>
    <property type="evidence" value="ECO:0007669"/>
    <property type="project" value="UniProtKB-KW"/>
</dbReference>
<dbReference type="SUPFAM" id="SSF53244">
    <property type="entry name" value="MurD-like peptide ligases, peptide-binding domain"/>
    <property type="match status" value="1"/>
</dbReference>
<dbReference type="Pfam" id="PF02875">
    <property type="entry name" value="Mur_ligase_C"/>
    <property type="match status" value="1"/>
</dbReference>
<dbReference type="EC" id="6.3.2.17" evidence="3"/>
<dbReference type="PANTHER" id="PTHR11136">
    <property type="entry name" value="FOLYLPOLYGLUTAMATE SYNTHASE-RELATED"/>
    <property type="match status" value="1"/>
</dbReference>
<dbReference type="InterPro" id="IPR013221">
    <property type="entry name" value="Mur_ligase_cen"/>
</dbReference>
<feature type="region of interest" description="Disordered" evidence="11">
    <location>
        <begin position="465"/>
        <end position="546"/>
    </location>
</feature>
<dbReference type="SUPFAM" id="SSF53623">
    <property type="entry name" value="MurD-like peptide ligases, catalytic domain"/>
    <property type="match status" value="1"/>
</dbReference>
<evidence type="ECO:0000256" key="1">
    <source>
        <dbReference type="ARBA" id="ARBA00001946"/>
    </source>
</evidence>
<evidence type="ECO:0000256" key="10">
    <source>
        <dbReference type="ARBA" id="ARBA00047493"/>
    </source>
</evidence>
<dbReference type="GO" id="GO:0005737">
    <property type="term" value="C:cytoplasm"/>
    <property type="evidence" value="ECO:0007669"/>
    <property type="project" value="TreeGrafter"/>
</dbReference>
<comment type="cofactor">
    <cofactor evidence="1">
        <name>Mg(2+)</name>
        <dbReference type="ChEBI" id="CHEBI:18420"/>
    </cofactor>
</comment>
<dbReference type="PROSITE" id="PS01012">
    <property type="entry name" value="FOLYLPOLYGLU_SYNT_2"/>
    <property type="match status" value="1"/>
</dbReference>
<evidence type="ECO:0000256" key="7">
    <source>
        <dbReference type="ARBA" id="ARBA00022840"/>
    </source>
</evidence>
<evidence type="ECO:0000256" key="2">
    <source>
        <dbReference type="ARBA" id="ARBA00008276"/>
    </source>
</evidence>